<dbReference type="SUPFAM" id="SSF158436">
    <property type="entry name" value="Ta0600-like"/>
    <property type="match status" value="1"/>
</dbReference>
<evidence type="ECO:0000313" key="6">
    <source>
        <dbReference type="Proteomes" id="UP000317265"/>
    </source>
</evidence>
<gene>
    <name evidence="4" type="ORF">DSO09_05175</name>
    <name evidence="3" type="ORF">EF809_00980</name>
</gene>
<accession>A0A520KGN6</accession>
<dbReference type="Gene3D" id="1.20.1440.50">
    <property type="entry name" value="Ta0600-like"/>
    <property type="match status" value="1"/>
</dbReference>
<dbReference type="AlphaFoldDB" id="A0A520KGN6"/>
<name>A0A520KGN6_9CREN</name>
<evidence type="ECO:0000256" key="2">
    <source>
        <dbReference type="HAMAP-Rule" id="MF_00342"/>
    </source>
</evidence>
<evidence type="ECO:0000313" key="3">
    <source>
        <dbReference type="EMBL" id="RZN57318.1"/>
    </source>
</evidence>
<proteinExistence type="inferred from homology"/>
<evidence type="ECO:0000256" key="1">
    <source>
        <dbReference type="ARBA" id="ARBA00005958"/>
    </source>
</evidence>
<comment type="similarity">
    <text evidence="1 2">Belongs to the UPF0147 family.</text>
</comment>
<dbReference type="Proteomes" id="UP000316080">
    <property type="component" value="Unassembled WGS sequence"/>
</dbReference>
<dbReference type="InterPro" id="IPR005354">
    <property type="entry name" value="UPF0147"/>
</dbReference>
<comment type="caution">
    <text evidence="3">The sequence shown here is derived from an EMBL/GenBank/DDBJ whole genome shotgun (WGS) entry which is preliminary data.</text>
</comment>
<dbReference type="NCBIfam" id="NF003319">
    <property type="entry name" value="PRK04330.1"/>
    <property type="match status" value="1"/>
</dbReference>
<dbReference type="Pfam" id="PF03685">
    <property type="entry name" value="UPF0147"/>
    <property type="match status" value="1"/>
</dbReference>
<dbReference type="HAMAP" id="MF_00342">
    <property type="entry name" value="UPF0147"/>
    <property type="match status" value="1"/>
</dbReference>
<evidence type="ECO:0000313" key="5">
    <source>
        <dbReference type="Proteomes" id="UP000316080"/>
    </source>
</evidence>
<sequence>MSSIEKMNQAITILQRVVGDTGIPRNIRRAASEAIKILQGTTYSNAVRAANAISILEECTQDPNIPLFARTAIWQAISLLEQVTD</sequence>
<evidence type="ECO:0000313" key="4">
    <source>
        <dbReference type="EMBL" id="TDA38057.1"/>
    </source>
</evidence>
<organism evidence="3 5">
    <name type="scientific">Thermoproteota archaeon</name>
    <dbReference type="NCBI Taxonomy" id="2056631"/>
    <lineage>
        <taxon>Archaea</taxon>
        <taxon>Thermoproteota</taxon>
    </lineage>
</organism>
<dbReference type="Proteomes" id="UP000317265">
    <property type="component" value="Unassembled WGS sequence"/>
</dbReference>
<protein>
    <recommendedName>
        <fullName evidence="2">UPF0147 protein DSO09_05175</fullName>
    </recommendedName>
</protein>
<reference evidence="3 5" key="2">
    <citation type="journal article" date="2019" name="Nat. Microbiol.">
        <title>Wide diversity of methane and short-chain alkane metabolisms in uncultured archaea.</title>
        <authorList>
            <person name="Borrel G."/>
            <person name="Adam P.S."/>
            <person name="McKay L.J."/>
            <person name="Chen L.X."/>
            <person name="Sierra-Garcia I.N."/>
            <person name="Sieber C.M."/>
            <person name="Letourneur Q."/>
            <person name="Ghozlane A."/>
            <person name="Andersen G.L."/>
            <person name="Li W.J."/>
            <person name="Hallam S.J."/>
            <person name="Muyzer G."/>
            <person name="de Oliveira V.M."/>
            <person name="Inskeep W.P."/>
            <person name="Banfield J.F."/>
            <person name="Gribaldo S."/>
        </authorList>
    </citation>
    <scope>NUCLEOTIDE SEQUENCE [LARGE SCALE GENOMIC DNA]</scope>
    <source>
        <strain evidence="3">Verst-YHS</strain>
    </source>
</reference>
<dbReference type="EMBL" id="QNVI01000060">
    <property type="protein sequence ID" value="TDA38057.1"/>
    <property type="molecule type" value="Genomic_DNA"/>
</dbReference>
<dbReference type="EMBL" id="RXIH01000008">
    <property type="protein sequence ID" value="RZN57318.1"/>
    <property type="molecule type" value="Genomic_DNA"/>
</dbReference>
<dbReference type="InterPro" id="IPR023130">
    <property type="entry name" value="Ta0600-like_sf"/>
</dbReference>
<reference evidence="4 6" key="1">
    <citation type="journal article" date="2019" name="Nat. Microbiol.">
        <title>Expanding anaerobic alkane metabolism in the domain of Archaea.</title>
        <authorList>
            <person name="Wang Y."/>
            <person name="Wegener G."/>
            <person name="Hou J."/>
            <person name="Wang F."/>
            <person name="Xiao X."/>
        </authorList>
    </citation>
    <scope>NUCLEOTIDE SEQUENCE [LARGE SCALE GENOMIC DNA]</scope>
    <source>
        <strain evidence="4">WYZ-LMO11</strain>
    </source>
</reference>